<dbReference type="KEGG" id="pbs:Plabr_1624"/>
<feature type="domain" description="Gfo/Idh/MocA-like oxidoreductase N-terminal" evidence="1">
    <location>
        <begin position="3"/>
        <end position="126"/>
    </location>
</feature>
<reference evidence="4" key="1">
    <citation type="submission" date="2011-02" db="EMBL/GenBank/DDBJ databases">
        <title>The complete genome of Planctomyces brasiliensis DSM 5305.</title>
        <authorList>
            <person name="Lucas S."/>
            <person name="Copeland A."/>
            <person name="Lapidus A."/>
            <person name="Bruce D."/>
            <person name="Goodwin L."/>
            <person name="Pitluck S."/>
            <person name="Kyrpides N."/>
            <person name="Mavromatis K."/>
            <person name="Pagani I."/>
            <person name="Ivanova N."/>
            <person name="Ovchinnikova G."/>
            <person name="Lu M."/>
            <person name="Detter J.C."/>
            <person name="Han C."/>
            <person name="Land M."/>
            <person name="Hauser L."/>
            <person name="Markowitz V."/>
            <person name="Cheng J.-F."/>
            <person name="Hugenholtz P."/>
            <person name="Woyke T."/>
            <person name="Wu D."/>
            <person name="Tindall B."/>
            <person name="Pomrenke H.G."/>
            <person name="Brambilla E."/>
            <person name="Klenk H.-P."/>
            <person name="Eisen J.A."/>
        </authorList>
    </citation>
    <scope>NUCLEOTIDE SEQUENCE [LARGE SCALE GENOMIC DNA]</scope>
    <source>
        <strain evidence="4">ATCC 49424 / DSM 5305 / JCM 21570 / NBRC 103401 / IFAM 1448</strain>
    </source>
</reference>
<evidence type="ECO:0000259" key="1">
    <source>
        <dbReference type="Pfam" id="PF01408"/>
    </source>
</evidence>
<feature type="domain" description="Gfo/Idh/MocA-like oxidoreductase C-terminal" evidence="2">
    <location>
        <begin position="159"/>
        <end position="211"/>
    </location>
</feature>
<protein>
    <submittedName>
        <fullName evidence="3">Oxidoreductase domain protein</fullName>
    </submittedName>
</protein>
<dbReference type="InterPro" id="IPR004104">
    <property type="entry name" value="Gfo/Idh/MocA-like_OxRdtase_C"/>
</dbReference>
<dbReference type="Proteomes" id="UP000006860">
    <property type="component" value="Chromosome"/>
</dbReference>
<accession>F0SSG4</accession>
<proteinExistence type="predicted"/>
<dbReference type="STRING" id="756272.Plabr_1624"/>
<evidence type="ECO:0000259" key="2">
    <source>
        <dbReference type="Pfam" id="PF02894"/>
    </source>
</evidence>
<dbReference type="Gene3D" id="3.40.50.720">
    <property type="entry name" value="NAD(P)-binding Rossmann-like Domain"/>
    <property type="match status" value="1"/>
</dbReference>
<dbReference type="Gene3D" id="3.30.360.10">
    <property type="entry name" value="Dihydrodipicolinate Reductase, domain 2"/>
    <property type="match status" value="1"/>
</dbReference>
<dbReference type="RefSeq" id="WP_013627962.1">
    <property type="nucleotide sequence ID" value="NC_015174.1"/>
</dbReference>
<dbReference type="PANTHER" id="PTHR43249:SF1">
    <property type="entry name" value="D-GLUCOSIDE 3-DEHYDROGENASE"/>
    <property type="match status" value="1"/>
</dbReference>
<dbReference type="Pfam" id="PF02894">
    <property type="entry name" value="GFO_IDH_MocA_C"/>
    <property type="match status" value="1"/>
</dbReference>
<evidence type="ECO:0000313" key="4">
    <source>
        <dbReference type="Proteomes" id="UP000006860"/>
    </source>
</evidence>
<gene>
    <name evidence="3" type="ordered locus">Plabr_1624</name>
</gene>
<dbReference type="EMBL" id="CP002546">
    <property type="protein sequence ID" value="ADY59235.1"/>
    <property type="molecule type" value="Genomic_DNA"/>
</dbReference>
<dbReference type="PANTHER" id="PTHR43249">
    <property type="entry name" value="UDP-N-ACETYL-2-AMINO-2-DEOXY-D-GLUCURONATE OXIDASE"/>
    <property type="match status" value="1"/>
</dbReference>
<dbReference type="HOGENOM" id="CLU_862341_0_0_0"/>
<dbReference type="GO" id="GO:0000166">
    <property type="term" value="F:nucleotide binding"/>
    <property type="evidence" value="ECO:0007669"/>
    <property type="project" value="InterPro"/>
</dbReference>
<dbReference type="SUPFAM" id="SSF55347">
    <property type="entry name" value="Glyceraldehyde-3-phosphate dehydrogenase-like, C-terminal domain"/>
    <property type="match status" value="1"/>
</dbReference>
<dbReference type="InterPro" id="IPR036291">
    <property type="entry name" value="NAD(P)-bd_dom_sf"/>
</dbReference>
<dbReference type="eggNOG" id="COG0673">
    <property type="taxonomic scope" value="Bacteria"/>
</dbReference>
<dbReference type="SUPFAM" id="SSF51735">
    <property type="entry name" value="NAD(P)-binding Rossmann-fold domains"/>
    <property type="match status" value="1"/>
</dbReference>
<dbReference type="Pfam" id="PF01408">
    <property type="entry name" value="GFO_IDH_MocA"/>
    <property type="match status" value="1"/>
</dbReference>
<dbReference type="InterPro" id="IPR052515">
    <property type="entry name" value="Gfo/Idh/MocA_Oxidoreductase"/>
</dbReference>
<sequence length="326" mass="36972">MKNFALIGAAGYIAPRHMAAIHETGNRLVAAVDPHDCVGRIDSYFPEARFFTEIERFDRHLEKLRRSSDEEAVDFVSVCTPNYLHDAHARLGMRVKANVICEKPLVISPWNLDALEELEQEHGTRIYNVLQLRLLPSLLELKRQLDESPSDEPADICLTYITRRGRWYDTSWKGAPEKSGGVAMNIGIHFFDLLLWLFGPCAEHELHVKHSRKMAGTMRLERANVRWFLSTDETDLPAECREAGKFAYRSMTMNGTEIEFTGFTDLHTRVYADILAGNGYGIQDARPAVNLVYGINCSDVEDVARDAHPYVATTRTDTFSPQRRAA</sequence>
<keyword evidence="4" id="KW-1185">Reference proteome</keyword>
<dbReference type="OrthoDB" id="9783105at2"/>
<organism evidence="3 4">
    <name type="scientific">Rubinisphaera brasiliensis (strain ATCC 49424 / DSM 5305 / JCM 21570 / IAM 15109 / NBRC 103401 / IFAM 1448)</name>
    <name type="common">Planctomyces brasiliensis</name>
    <dbReference type="NCBI Taxonomy" id="756272"/>
    <lineage>
        <taxon>Bacteria</taxon>
        <taxon>Pseudomonadati</taxon>
        <taxon>Planctomycetota</taxon>
        <taxon>Planctomycetia</taxon>
        <taxon>Planctomycetales</taxon>
        <taxon>Planctomycetaceae</taxon>
        <taxon>Rubinisphaera</taxon>
    </lineage>
</organism>
<dbReference type="InterPro" id="IPR000683">
    <property type="entry name" value="Gfo/Idh/MocA-like_OxRdtase_N"/>
</dbReference>
<evidence type="ECO:0000313" key="3">
    <source>
        <dbReference type="EMBL" id="ADY59235.1"/>
    </source>
</evidence>
<name>F0SSG4_RUBBR</name>
<dbReference type="AlphaFoldDB" id="F0SSG4"/>